<dbReference type="Pfam" id="PF13445">
    <property type="entry name" value="zf-RING_UBOX"/>
    <property type="match status" value="1"/>
</dbReference>
<accession>A0A0D0E388</accession>
<dbReference type="InterPro" id="IPR037381">
    <property type="entry name" value="RFWD3"/>
</dbReference>
<keyword evidence="7" id="KW-1185">Reference proteome</keyword>
<feature type="domain" description="RING-type" evidence="5">
    <location>
        <begin position="10"/>
        <end position="50"/>
    </location>
</feature>
<keyword evidence="1" id="KW-0479">Metal-binding</keyword>
<dbReference type="InterPro" id="IPR027370">
    <property type="entry name" value="Znf-RING_euk"/>
</dbReference>
<proteinExistence type="predicted"/>
<dbReference type="GO" id="GO:0036297">
    <property type="term" value="P:interstrand cross-link repair"/>
    <property type="evidence" value="ECO:0007669"/>
    <property type="project" value="InterPro"/>
</dbReference>
<reference evidence="6 7" key="1">
    <citation type="submission" date="2014-04" db="EMBL/GenBank/DDBJ databases">
        <authorList>
            <consortium name="DOE Joint Genome Institute"/>
            <person name="Kuo A."/>
            <person name="Kohler A."/>
            <person name="Jargeat P."/>
            <person name="Nagy L.G."/>
            <person name="Floudas D."/>
            <person name="Copeland A."/>
            <person name="Barry K.W."/>
            <person name="Cichocki N."/>
            <person name="Veneault-Fourrey C."/>
            <person name="LaButti K."/>
            <person name="Lindquist E.A."/>
            <person name="Lipzen A."/>
            <person name="Lundell T."/>
            <person name="Morin E."/>
            <person name="Murat C."/>
            <person name="Sun H."/>
            <person name="Tunlid A."/>
            <person name="Henrissat B."/>
            <person name="Grigoriev I.V."/>
            <person name="Hibbett D.S."/>
            <person name="Martin F."/>
            <person name="Nordberg H.P."/>
            <person name="Cantor M.N."/>
            <person name="Hua S.X."/>
        </authorList>
    </citation>
    <scope>NUCLEOTIDE SEQUENCE [LARGE SCALE GENOMIC DNA]</scope>
    <source>
        <strain evidence="6 7">Ve08.2h10</strain>
    </source>
</reference>
<dbReference type="PROSITE" id="PS00518">
    <property type="entry name" value="ZF_RING_1"/>
    <property type="match status" value="1"/>
</dbReference>
<keyword evidence="2 4" id="KW-0863">Zinc-finger</keyword>
<evidence type="ECO:0000256" key="3">
    <source>
        <dbReference type="ARBA" id="ARBA00022833"/>
    </source>
</evidence>
<dbReference type="InParanoid" id="A0A0D0E388"/>
<dbReference type="OrthoDB" id="6105938at2759"/>
<reference evidence="7" key="2">
    <citation type="submission" date="2015-01" db="EMBL/GenBank/DDBJ databases">
        <title>Evolutionary Origins and Diversification of the Mycorrhizal Mutualists.</title>
        <authorList>
            <consortium name="DOE Joint Genome Institute"/>
            <consortium name="Mycorrhizal Genomics Consortium"/>
            <person name="Kohler A."/>
            <person name="Kuo A."/>
            <person name="Nagy L.G."/>
            <person name="Floudas D."/>
            <person name="Copeland A."/>
            <person name="Barry K.W."/>
            <person name="Cichocki N."/>
            <person name="Veneault-Fourrey C."/>
            <person name="LaButti K."/>
            <person name="Lindquist E.A."/>
            <person name="Lipzen A."/>
            <person name="Lundell T."/>
            <person name="Morin E."/>
            <person name="Murat C."/>
            <person name="Riley R."/>
            <person name="Ohm R."/>
            <person name="Sun H."/>
            <person name="Tunlid A."/>
            <person name="Henrissat B."/>
            <person name="Grigoriev I.V."/>
            <person name="Hibbett D.S."/>
            <person name="Martin F."/>
        </authorList>
    </citation>
    <scope>NUCLEOTIDE SEQUENCE [LARGE SCALE GENOMIC DNA]</scope>
    <source>
        <strain evidence="7">Ve08.2h10</strain>
    </source>
</reference>
<dbReference type="GO" id="GO:0008270">
    <property type="term" value="F:zinc ion binding"/>
    <property type="evidence" value="ECO:0007669"/>
    <property type="project" value="UniProtKB-KW"/>
</dbReference>
<dbReference type="InterPro" id="IPR017907">
    <property type="entry name" value="Znf_RING_CS"/>
</dbReference>
<sequence>MLVVGSNSTCDVCLECYTSGANVPHAIACGHVFCQKCLEHLMQHKCPLCRTQFSPRDVRKLHVDRDPSARTIESASEPVAEAPTLDDESQRLLDDIARIVKEGGKLNEIRRVIDECRAYYKSQPGNQYTPVRVSCLLLNGLAEAHGKLHLQADQLREVAIARDEIRDRLTSELEAVDFKYQELQRTSRDEKDTALAIEKSLREHYDHMNNFWKG</sequence>
<dbReference type="SMART" id="SM00184">
    <property type="entry name" value="RING"/>
    <property type="match status" value="1"/>
</dbReference>
<dbReference type="GO" id="GO:0016567">
    <property type="term" value="P:protein ubiquitination"/>
    <property type="evidence" value="ECO:0007669"/>
    <property type="project" value="InterPro"/>
</dbReference>
<dbReference type="Proteomes" id="UP000054538">
    <property type="component" value="Unassembled WGS sequence"/>
</dbReference>
<dbReference type="AlphaFoldDB" id="A0A0D0E388"/>
<dbReference type="PROSITE" id="PS50089">
    <property type="entry name" value="ZF_RING_2"/>
    <property type="match status" value="1"/>
</dbReference>
<dbReference type="PANTHER" id="PTHR16047:SF7">
    <property type="entry name" value="E3 UBIQUITIN-PROTEIN LIGASE RFWD3"/>
    <property type="match status" value="1"/>
</dbReference>
<evidence type="ECO:0000256" key="4">
    <source>
        <dbReference type="PROSITE-ProRule" id="PRU00175"/>
    </source>
</evidence>
<evidence type="ECO:0000259" key="5">
    <source>
        <dbReference type="PROSITE" id="PS50089"/>
    </source>
</evidence>
<dbReference type="Gene3D" id="3.30.40.10">
    <property type="entry name" value="Zinc/RING finger domain, C3HC4 (zinc finger)"/>
    <property type="match status" value="1"/>
</dbReference>
<dbReference type="GO" id="GO:0005634">
    <property type="term" value="C:nucleus"/>
    <property type="evidence" value="ECO:0007669"/>
    <property type="project" value="InterPro"/>
</dbReference>
<keyword evidence="3" id="KW-0862">Zinc</keyword>
<name>A0A0D0E388_9AGAM</name>
<gene>
    <name evidence="6" type="ORF">PAXRUDRAFT_133812</name>
</gene>
<dbReference type="GO" id="GO:0004842">
    <property type="term" value="F:ubiquitin-protein transferase activity"/>
    <property type="evidence" value="ECO:0007669"/>
    <property type="project" value="InterPro"/>
</dbReference>
<dbReference type="STRING" id="930991.A0A0D0E388"/>
<dbReference type="SUPFAM" id="SSF57850">
    <property type="entry name" value="RING/U-box"/>
    <property type="match status" value="1"/>
</dbReference>
<dbReference type="InterPro" id="IPR001841">
    <property type="entry name" value="Znf_RING"/>
</dbReference>
<dbReference type="HOGENOM" id="CLU_093946_1_0_1"/>
<evidence type="ECO:0000313" key="6">
    <source>
        <dbReference type="EMBL" id="KIK98626.1"/>
    </source>
</evidence>
<evidence type="ECO:0000313" key="7">
    <source>
        <dbReference type="Proteomes" id="UP000054538"/>
    </source>
</evidence>
<dbReference type="InterPro" id="IPR013083">
    <property type="entry name" value="Znf_RING/FYVE/PHD"/>
</dbReference>
<evidence type="ECO:0000256" key="1">
    <source>
        <dbReference type="ARBA" id="ARBA00022723"/>
    </source>
</evidence>
<protein>
    <recommendedName>
        <fullName evidence="5">RING-type domain-containing protein</fullName>
    </recommendedName>
</protein>
<evidence type="ECO:0000256" key="2">
    <source>
        <dbReference type="ARBA" id="ARBA00022771"/>
    </source>
</evidence>
<organism evidence="6 7">
    <name type="scientific">Paxillus rubicundulus Ve08.2h10</name>
    <dbReference type="NCBI Taxonomy" id="930991"/>
    <lineage>
        <taxon>Eukaryota</taxon>
        <taxon>Fungi</taxon>
        <taxon>Dikarya</taxon>
        <taxon>Basidiomycota</taxon>
        <taxon>Agaricomycotina</taxon>
        <taxon>Agaricomycetes</taxon>
        <taxon>Agaricomycetidae</taxon>
        <taxon>Boletales</taxon>
        <taxon>Paxilineae</taxon>
        <taxon>Paxillaceae</taxon>
        <taxon>Paxillus</taxon>
    </lineage>
</organism>
<dbReference type="EMBL" id="KN824886">
    <property type="protein sequence ID" value="KIK98626.1"/>
    <property type="molecule type" value="Genomic_DNA"/>
</dbReference>
<dbReference type="PANTHER" id="PTHR16047">
    <property type="entry name" value="RFWD3 PROTEIN"/>
    <property type="match status" value="1"/>
</dbReference>